<dbReference type="WBParaSite" id="mrna-Wban_06091">
    <property type="protein sequence ID" value="mrna-Wban_06091"/>
    <property type="gene ID" value="Wban_06091"/>
</dbReference>
<name>A0AAF5PV75_WUCBA</name>
<evidence type="ECO:0000313" key="4">
    <source>
        <dbReference type="WBParaSite" id="mrna-Wban_06091"/>
    </source>
</evidence>
<evidence type="ECO:0000313" key="3">
    <source>
        <dbReference type="Proteomes" id="UP000093561"/>
    </source>
</evidence>
<dbReference type="Proteomes" id="UP000093561">
    <property type="component" value="Unassembled WGS sequence"/>
</dbReference>
<keyword evidence="2" id="KW-0812">Transmembrane</keyword>
<sequence>MECECISPPPEFDIPSPPDPSLIWHLLSDEFVTDEFTQIQQCDTNQKITTQNEVSLIFSNLSNYLLYALLASGALISAALLVIIICIRIRRFNRNGRAKIKRKTEFSADIILNSSDWPYTTTIRDSNSMINGDLLYGSAENNFMKHKAIRVTSNSLRSYPCHPNKFSTNLMRNSSVQSGPVCRLRGSTDGYCTVGRLYEEIPGNEIFNSAHAIKYPENSLAYVSRRELLYGLTSVRRPPPTCRPPPPPSQHSPLSLDSSGNSAEKEREEHDVMPVSSPKRLTDDEKSRNSGNSGDNGHESGYGTAPSRSWNSPLIMHQQKRITMKESDDAFRRQTPLTIYAHRSNNTHPMTYV</sequence>
<reference evidence="3" key="1">
    <citation type="submission" date="2015-03" db="EMBL/GenBank/DDBJ databases">
        <title>Wuchereria bancrofti Genome Sequencing Papua New Guinea Strain.</title>
        <authorList>
            <person name="Small S.T."/>
            <person name="Serre D."/>
            <person name="Zimmerman P.A."/>
        </authorList>
    </citation>
    <scope>NUCLEOTIDE SEQUENCE [LARGE SCALE GENOMIC DNA]</scope>
    <source>
        <strain evidence="3">pt0022</strain>
    </source>
</reference>
<protein>
    <submittedName>
        <fullName evidence="4">Uncharacterized protein</fullName>
    </submittedName>
</protein>
<evidence type="ECO:0000256" key="1">
    <source>
        <dbReference type="SAM" id="MobiDB-lite"/>
    </source>
</evidence>
<feature type="compositionally biased region" description="Basic and acidic residues" evidence="1">
    <location>
        <begin position="263"/>
        <end position="272"/>
    </location>
</feature>
<keyword evidence="2" id="KW-0472">Membrane</keyword>
<evidence type="ECO:0000256" key="2">
    <source>
        <dbReference type="SAM" id="Phobius"/>
    </source>
</evidence>
<reference evidence="4" key="3">
    <citation type="submission" date="2024-02" db="UniProtKB">
        <authorList>
            <consortium name="WormBaseParasite"/>
        </authorList>
    </citation>
    <scope>IDENTIFICATION</scope>
    <source>
        <strain evidence="4">pt0022</strain>
    </source>
</reference>
<keyword evidence="2" id="KW-1133">Transmembrane helix</keyword>
<feature type="transmembrane region" description="Helical" evidence="2">
    <location>
        <begin position="64"/>
        <end position="87"/>
    </location>
</feature>
<feature type="compositionally biased region" description="Pro residues" evidence="1">
    <location>
        <begin position="237"/>
        <end position="250"/>
    </location>
</feature>
<accession>A0AAF5PV75</accession>
<feature type="region of interest" description="Disordered" evidence="1">
    <location>
        <begin position="234"/>
        <end position="312"/>
    </location>
</feature>
<proteinExistence type="predicted"/>
<organism evidence="3 4">
    <name type="scientific">Wuchereria bancrofti</name>
    <dbReference type="NCBI Taxonomy" id="6293"/>
    <lineage>
        <taxon>Eukaryota</taxon>
        <taxon>Metazoa</taxon>
        <taxon>Ecdysozoa</taxon>
        <taxon>Nematoda</taxon>
        <taxon>Chromadorea</taxon>
        <taxon>Rhabditida</taxon>
        <taxon>Spirurina</taxon>
        <taxon>Spiruromorpha</taxon>
        <taxon>Filarioidea</taxon>
        <taxon>Onchocercidae</taxon>
        <taxon>Wuchereria</taxon>
    </lineage>
</organism>
<reference evidence="3" key="2">
    <citation type="journal article" date="2016" name="Mol. Ecol.">
        <title>Population genomics of the filarial nematode parasite Wuchereria bancrofti from mosquitoes.</title>
        <authorList>
            <person name="Small S.T."/>
            <person name="Reimer L.J."/>
            <person name="Tisch D.J."/>
            <person name="King C.L."/>
            <person name="Christensen B.M."/>
            <person name="Siba P.M."/>
            <person name="Kazura J.W."/>
            <person name="Serre D."/>
            <person name="Zimmerman P.A."/>
        </authorList>
    </citation>
    <scope>NUCLEOTIDE SEQUENCE</scope>
    <source>
        <strain evidence="3">pt0022</strain>
    </source>
</reference>
<dbReference type="AlphaFoldDB" id="A0AAF5PV75"/>